<dbReference type="EMBL" id="BAABEP010000014">
    <property type="protein sequence ID" value="GAA3727462.1"/>
    <property type="molecule type" value="Genomic_DNA"/>
</dbReference>
<keyword evidence="3" id="KW-1185">Reference proteome</keyword>
<sequence>MSALHRAGHRMVAGHRKQVRRIGRWVTEQGNAKSSACRLAALAACGYVLLSAAYRARTIMWAFAIVWLWLAWRAGRGAAKQAPVEPAETPRRAIARWVVQLIGDRPGVHLAELYPAMRALPGMEGHDDAALRQALRELNIPVTRSMRVGTVEGRSGIRMADVAPLLSPGGEQPLSKGGDAGQSADSPAGERPETADSPAGEEVTAA</sequence>
<accession>A0ABP7EY06</accession>
<organism evidence="2 3">
    <name type="scientific">Streptomyces tremellae</name>
    <dbReference type="NCBI Taxonomy" id="1124239"/>
    <lineage>
        <taxon>Bacteria</taxon>
        <taxon>Bacillati</taxon>
        <taxon>Actinomycetota</taxon>
        <taxon>Actinomycetes</taxon>
        <taxon>Kitasatosporales</taxon>
        <taxon>Streptomycetaceae</taxon>
        <taxon>Streptomyces</taxon>
    </lineage>
</organism>
<gene>
    <name evidence="2" type="ORF">GCM10023082_26790</name>
</gene>
<dbReference type="RefSeq" id="WP_345645792.1">
    <property type="nucleotide sequence ID" value="NZ_BAABEP010000014.1"/>
</dbReference>
<feature type="region of interest" description="Disordered" evidence="1">
    <location>
        <begin position="164"/>
        <end position="206"/>
    </location>
</feature>
<reference evidence="3" key="1">
    <citation type="journal article" date="2019" name="Int. J. Syst. Evol. Microbiol.">
        <title>The Global Catalogue of Microorganisms (GCM) 10K type strain sequencing project: providing services to taxonomists for standard genome sequencing and annotation.</title>
        <authorList>
            <consortium name="The Broad Institute Genomics Platform"/>
            <consortium name="The Broad Institute Genome Sequencing Center for Infectious Disease"/>
            <person name="Wu L."/>
            <person name="Ma J."/>
        </authorList>
    </citation>
    <scope>NUCLEOTIDE SEQUENCE [LARGE SCALE GENOMIC DNA]</scope>
    <source>
        <strain evidence="3">JCM 30846</strain>
    </source>
</reference>
<evidence type="ECO:0000313" key="2">
    <source>
        <dbReference type="EMBL" id="GAA3727462.1"/>
    </source>
</evidence>
<evidence type="ECO:0000256" key="1">
    <source>
        <dbReference type="SAM" id="MobiDB-lite"/>
    </source>
</evidence>
<dbReference type="Proteomes" id="UP001499884">
    <property type="component" value="Unassembled WGS sequence"/>
</dbReference>
<proteinExistence type="predicted"/>
<evidence type="ECO:0000313" key="3">
    <source>
        <dbReference type="Proteomes" id="UP001499884"/>
    </source>
</evidence>
<comment type="caution">
    <text evidence="2">The sequence shown here is derived from an EMBL/GenBank/DDBJ whole genome shotgun (WGS) entry which is preliminary data.</text>
</comment>
<protein>
    <submittedName>
        <fullName evidence="2">Uncharacterized protein</fullName>
    </submittedName>
</protein>
<name>A0ABP7EY06_9ACTN</name>